<feature type="transmembrane region" description="Helical" evidence="7">
    <location>
        <begin position="147"/>
        <end position="167"/>
    </location>
</feature>
<comment type="subcellular location">
    <subcellularLocation>
        <location evidence="1">Cell membrane</location>
        <topology evidence="1">Multi-pass membrane protein</topology>
    </subcellularLocation>
</comment>
<gene>
    <name evidence="8" type="ORF">BHQ18_10040</name>
</gene>
<dbReference type="OrthoDB" id="3468954at2"/>
<dbReference type="GO" id="GO:0005886">
    <property type="term" value="C:plasma membrane"/>
    <property type="evidence" value="ECO:0007669"/>
    <property type="project" value="UniProtKB-SubCell"/>
</dbReference>
<feature type="transmembrane region" description="Helical" evidence="7">
    <location>
        <begin position="68"/>
        <end position="90"/>
    </location>
</feature>
<evidence type="ECO:0000256" key="3">
    <source>
        <dbReference type="ARBA" id="ARBA00022692"/>
    </source>
</evidence>
<dbReference type="CDD" id="cd06579">
    <property type="entry name" value="TM_PBP1_transp_AraH_like"/>
    <property type="match status" value="1"/>
</dbReference>
<reference evidence="9" key="1">
    <citation type="submission" date="2016-09" db="EMBL/GenBank/DDBJ databases">
        <authorList>
            <person name="Greninger A.L."/>
            <person name="Jerome K.R."/>
            <person name="Mcnair B."/>
            <person name="Wallis C."/>
            <person name="Fang F."/>
        </authorList>
    </citation>
    <scope>NUCLEOTIDE SEQUENCE [LARGE SCALE GENOMIC DNA]</scope>
    <source>
        <strain evidence="9">M6</strain>
    </source>
</reference>
<dbReference type="PANTHER" id="PTHR32196">
    <property type="entry name" value="ABC TRANSPORTER PERMEASE PROTEIN YPHD-RELATED-RELATED"/>
    <property type="match status" value="1"/>
</dbReference>
<dbReference type="InterPro" id="IPR001851">
    <property type="entry name" value="ABC_transp_permease"/>
</dbReference>
<evidence type="ECO:0000256" key="5">
    <source>
        <dbReference type="ARBA" id="ARBA00023136"/>
    </source>
</evidence>
<sequence length="344" mass="35192">MTTKLDGEDTASSRAPTVASPATGEPVRLFSSAWFAGMALRYAMVLVMLLVIAYFSYRSARFGTVDNLVTILVAAAPFALIALGQTLVILTGGIDLSVGSVIAVSAMAGAATAKANPGQVWMTVAVAMLVGLVVGSINGVLVSRLNVPPFIATLGTLTAGSGMAYVIGGGAPINGLPAEFGSIANTKILGLQIPVLLMIVAIIALAVIMKRTTYGLRVYAVGGNRHAAEIAGINAKNVLFSVYALSGLLAGLSGVMLASRVISGPPNLGQGYELDAIAAVVIGGASLMGGRGSVWGTALGLLMIQTLNNGLDILVVPAYWQDVIKGVLIVAAVAVDVWSSRRRR</sequence>
<organism evidence="8 9">
    <name type="scientific">Mycolicibacterium flavescens</name>
    <name type="common">Mycobacterium flavescens</name>
    <dbReference type="NCBI Taxonomy" id="1776"/>
    <lineage>
        <taxon>Bacteria</taxon>
        <taxon>Bacillati</taxon>
        <taxon>Actinomycetota</taxon>
        <taxon>Actinomycetes</taxon>
        <taxon>Mycobacteriales</taxon>
        <taxon>Mycobacteriaceae</taxon>
        <taxon>Mycolicibacterium</taxon>
    </lineage>
</organism>
<feature type="transmembrane region" description="Helical" evidence="7">
    <location>
        <begin position="242"/>
        <end position="262"/>
    </location>
</feature>
<keyword evidence="3 7" id="KW-0812">Transmembrane</keyword>
<evidence type="ECO:0000256" key="4">
    <source>
        <dbReference type="ARBA" id="ARBA00022989"/>
    </source>
</evidence>
<comment type="caution">
    <text evidence="8">The sequence shown here is derived from an EMBL/GenBank/DDBJ whole genome shotgun (WGS) entry which is preliminary data.</text>
</comment>
<feature type="transmembrane region" description="Helical" evidence="7">
    <location>
        <begin position="274"/>
        <end position="298"/>
    </location>
</feature>
<evidence type="ECO:0000256" key="7">
    <source>
        <dbReference type="SAM" id="Phobius"/>
    </source>
</evidence>
<dbReference type="EMBL" id="MIHA01000006">
    <property type="protein sequence ID" value="ODQ90390.1"/>
    <property type="molecule type" value="Genomic_DNA"/>
</dbReference>
<proteinExistence type="predicted"/>
<evidence type="ECO:0000256" key="6">
    <source>
        <dbReference type="SAM" id="MobiDB-lite"/>
    </source>
</evidence>
<feature type="transmembrane region" description="Helical" evidence="7">
    <location>
        <begin position="188"/>
        <end position="209"/>
    </location>
</feature>
<keyword evidence="9" id="KW-1185">Reference proteome</keyword>
<evidence type="ECO:0000256" key="2">
    <source>
        <dbReference type="ARBA" id="ARBA00022475"/>
    </source>
</evidence>
<accession>A0A1E3RKK3</accession>
<feature type="transmembrane region" description="Helical" evidence="7">
    <location>
        <begin position="120"/>
        <end position="141"/>
    </location>
</feature>
<dbReference type="STRING" id="1776.BHQ18_10040"/>
<dbReference type="RefSeq" id="WP_069413452.1">
    <property type="nucleotide sequence ID" value="NZ_JACKUL010000024.1"/>
</dbReference>
<keyword evidence="2" id="KW-1003">Cell membrane</keyword>
<feature type="transmembrane region" description="Helical" evidence="7">
    <location>
        <begin position="33"/>
        <end position="56"/>
    </location>
</feature>
<evidence type="ECO:0000313" key="9">
    <source>
        <dbReference type="Proteomes" id="UP000094053"/>
    </source>
</evidence>
<dbReference type="AlphaFoldDB" id="A0A1E3RKK3"/>
<dbReference type="Proteomes" id="UP000094053">
    <property type="component" value="Unassembled WGS sequence"/>
</dbReference>
<evidence type="ECO:0000256" key="1">
    <source>
        <dbReference type="ARBA" id="ARBA00004651"/>
    </source>
</evidence>
<protein>
    <submittedName>
        <fullName evidence="8">ABC transporter permease</fullName>
    </submittedName>
</protein>
<dbReference type="Pfam" id="PF02653">
    <property type="entry name" value="BPD_transp_2"/>
    <property type="match status" value="1"/>
</dbReference>
<keyword evidence="4 7" id="KW-1133">Transmembrane helix</keyword>
<name>A0A1E3RKK3_MYCFV</name>
<dbReference type="GO" id="GO:0022857">
    <property type="term" value="F:transmembrane transporter activity"/>
    <property type="evidence" value="ECO:0007669"/>
    <property type="project" value="InterPro"/>
</dbReference>
<feature type="region of interest" description="Disordered" evidence="6">
    <location>
        <begin position="1"/>
        <end position="23"/>
    </location>
</feature>
<keyword evidence="5 7" id="KW-0472">Membrane</keyword>
<evidence type="ECO:0000313" key="8">
    <source>
        <dbReference type="EMBL" id="ODQ90390.1"/>
    </source>
</evidence>